<gene>
    <name evidence="3" type="primary">LOC109474718</name>
</gene>
<protein>
    <submittedName>
        <fullName evidence="3">Uncharacterized protein LOC109474718</fullName>
    </submittedName>
</protein>
<evidence type="ECO:0000313" key="3">
    <source>
        <dbReference type="RefSeq" id="XP_019630641.1"/>
    </source>
</evidence>
<evidence type="ECO:0000256" key="1">
    <source>
        <dbReference type="SAM" id="MobiDB-lite"/>
    </source>
</evidence>
<evidence type="ECO:0000313" key="2">
    <source>
        <dbReference type="Proteomes" id="UP000515135"/>
    </source>
</evidence>
<dbReference type="OrthoDB" id="10106385at2759"/>
<organism evidence="2 3">
    <name type="scientific">Branchiostoma belcheri</name>
    <name type="common">Amphioxus</name>
    <dbReference type="NCBI Taxonomy" id="7741"/>
    <lineage>
        <taxon>Eukaryota</taxon>
        <taxon>Metazoa</taxon>
        <taxon>Chordata</taxon>
        <taxon>Cephalochordata</taxon>
        <taxon>Leptocardii</taxon>
        <taxon>Amphioxiformes</taxon>
        <taxon>Branchiostomatidae</taxon>
        <taxon>Branchiostoma</taxon>
    </lineage>
</organism>
<accession>A0A6P4ZLZ1</accession>
<feature type="compositionally biased region" description="Low complexity" evidence="1">
    <location>
        <begin position="179"/>
        <end position="192"/>
    </location>
</feature>
<feature type="compositionally biased region" description="Basic and acidic residues" evidence="1">
    <location>
        <begin position="123"/>
        <end position="155"/>
    </location>
</feature>
<feature type="region of interest" description="Disordered" evidence="1">
    <location>
        <begin position="92"/>
        <end position="215"/>
    </location>
</feature>
<feature type="region of interest" description="Disordered" evidence="1">
    <location>
        <begin position="26"/>
        <end position="61"/>
    </location>
</feature>
<dbReference type="RefSeq" id="XP_019630641.1">
    <property type="nucleotide sequence ID" value="XM_019775082.1"/>
</dbReference>
<dbReference type="GeneID" id="109474718"/>
<name>A0A6P4ZLZ1_BRABE</name>
<reference evidence="3" key="1">
    <citation type="submission" date="2025-08" db="UniProtKB">
        <authorList>
            <consortium name="RefSeq"/>
        </authorList>
    </citation>
    <scope>IDENTIFICATION</scope>
    <source>
        <tissue evidence="3">Gonad</tissue>
    </source>
</reference>
<proteinExistence type="predicted"/>
<dbReference type="Proteomes" id="UP000515135">
    <property type="component" value="Unplaced"/>
</dbReference>
<feature type="compositionally biased region" description="Basic and acidic residues" evidence="1">
    <location>
        <begin position="98"/>
        <end position="113"/>
    </location>
</feature>
<dbReference type="KEGG" id="bbel:109474718"/>
<sequence>MESDLEKKKKRRCSVCQLPVKGHPGPYGRGRCTFERPEGTSDEDFFGRQRGSANVQEKIRGLRRHSKVPELVRKAWSDSLSEDAEEEVRLARSYNLKKSSDYGGEKASVRARSEPPPQVSRQNARDRSREYAQGKDQPDIRDLRESRKLVDKALDDLLNPVTSQERRISDKRLDESDFDSTSTSSQTESGRSSDTEESALIHKKTREAPASQGVA</sequence>
<dbReference type="AlphaFoldDB" id="A0A6P4ZLZ1"/>
<feature type="compositionally biased region" description="Basic and acidic residues" evidence="1">
    <location>
        <begin position="164"/>
        <end position="175"/>
    </location>
</feature>
<keyword evidence="2" id="KW-1185">Reference proteome</keyword>